<evidence type="ECO:0000313" key="1">
    <source>
        <dbReference type="EMBL" id="MCE5169755.1"/>
    </source>
</evidence>
<sequence>MPLTLVVFHQSTDIGMLNRDLLDMLDQHHAEVLHGITDLDFAFLESELRT</sequence>
<proteinExistence type="predicted"/>
<name>A0ABS8YHB5_9BACL</name>
<dbReference type="EMBL" id="JAJNBZ010000006">
    <property type="protein sequence ID" value="MCE5169755.1"/>
    <property type="molecule type" value="Genomic_DNA"/>
</dbReference>
<evidence type="ECO:0000313" key="2">
    <source>
        <dbReference type="Proteomes" id="UP001199916"/>
    </source>
</evidence>
<dbReference type="RefSeq" id="WP_233696660.1">
    <property type="nucleotide sequence ID" value="NZ_JAJNBZ010000006.1"/>
</dbReference>
<reference evidence="1 2" key="1">
    <citation type="submission" date="2021-11" db="EMBL/GenBank/DDBJ databases">
        <title>Draft genome sequence of Paenibacillus profundus YoMME, a new Gram-positive bacteria with exoelectrogenic properties.</title>
        <authorList>
            <person name="Hubenova Y."/>
            <person name="Hubenova E."/>
            <person name="Manasiev Y."/>
            <person name="Peykov S."/>
            <person name="Mitov M."/>
        </authorList>
    </citation>
    <scope>NUCLEOTIDE SEQUENCE [LARGE SCALE GENOMIC DNA]</scope>
    <source>
        <strain evidence="1 2">YoMME</strain>
    </source>
</reference>
<comment type="caution">
    <text evidence="1">The sequence shown here is derived from an EMBL/GenBank/DDBJ whole genome shotgun (WGS) entry which is preliminary data.</text>
</comment>
<dbReference type="Proteomes" id="UP001199916">
    <property type="component" value="Unassembled WGS sequence"/>
</dbReference>
<protein>
    <submittedName>
        <fullName evidence="1">Uncharacterized protein</fullName>
    </submittedName>
</protein>
<accession>A0ABS8YHB5</accession>
<organism evidence="1 2">
    <name type="scientific">Paenibacillus profundus</name>
    <dbReference type="NCBI Taxonomy" id="1173085"/>
    <lineage>
        <taxon>Bacteria</taxon>
        <taxon>Bacillati</taxon>
        <taxon>Bacillota</taxon>
        <taxon>Bacilli</taxon>
        <taxon>Bacillales</taxon>
        <taxon>Paenibacillaceae</taxon>
        <taxon>Paenibacillus</taxon>
    </lineage>
</organism>
<keyword evidence="2" id="KW-1185">Reference proteome</keyword>
<gene>
    <name evidence="1" type="ORF">LQV63_10555</name>
</gene>